<dbReference type="PROSITE" id="PS00211">
    <property type="entry name" value="ABC_TRANSPORTER_1"/>
    <property type="match status" value="1"/>
</dbReference>
<dbReference type="InterPro" id="IPR003439">
    <property type="entry name" value="ABC_transporter-like_ATP-bd"/>
</dbReference>
<dbReference type="Proteomes" id="UP000252254">
    <property type="component" value="Unassembled WGS sequence"/>
</dbReference>
<dbReference type="GO" id="GO:0005886">
    <property type="term" value="C:plasma membrane"/>
    <property type="evidence" value="ECO:0007669"/>
    <property type="project" value="UniProtKB-SubCell"/>
</dbReference>
<dbReference type="PROSITE" id="PS50929">
    <property type="entry name" value="ABC_TM1F"/>
    <property type="match status" value="1"/>
</dbReference>
<sequence>MDKNRWIMPYIKQFRMRFLLVILLGALTVLFSGGLMFTSGYLITKASTKPETILMVYVPIVGVRAFGIGRAALAYVESLAGHHFILNVLSNMRVRLYNLLEPQALFLKSRFSTGDLLGTLSDDIEYLQDFYLKTLFPSIVSLMIYATIVIGTGAFSLTFALVLLVLIGLLVFVGPAISYLYMKKKNERVKQGKHTLYQQLTDNLFGMSEVLFSGRHLEMIAQYDTKQQELQQIEAKKKSFINWRGIGNQVILGLVVAFAVYWTNGMAVTGEIPATFIAAFALMLLSVVETFFSLSDAVSESTRYQDSINRLRRLEADTEPESNDQPVAEVDFGTNVAIDFNHVAFQYHAETQLIDDFHLHIGPGEKIAILGPSGAGKSTVLKLLQGAMKPSDGAVLINDHHTNAHSDAIPQVVSMLNQKAYLFHTTVFNNIHMGNTDATEAEVYQAAKQVGLHDMFISLPKGYQTNIHETGQRFSGGERQRIALARILLKKTPIVVMDEPTIGLDPITENHLLETIFDTLSDKTMIWVTHHLAGMAKMDRILFMDEGKITMEGSHQQLLAEEDRYRRLFQLDYPVQASDPLKATM</sequence>
<feature type="transmembrane region" description="Helical" evidence="9">
    <location>
        <begin position="241"/>
        <end position="262"/>
    </location>
</feature>
<dbReference type="InterPro" id="IPR017871">
    <property type="entry name" value="ABC_transporter-like_CS"/>
</dbReference>
<dbReference type="STRING" id="200904.GCA_900168775_00292"/>
<dbReference type="GO" id="GO:0016887">
    <property type="term" value="F:ATP hydrolysis activity"/>
    <property type="evidence" value="ECO:0007669"/>
    <property type="project" value="InterPro"/>
</dbReference>
<comment type="caution">
    <text evidence="12">The sequence shown here is derived from an EMBL/GenBank/DDBJ whole genome shotgun (WGS) entry which is preliminary data.</text>
</comment>
<evidence type="ECO:0000256" key="8">
    <source>
        <dbReference type="ARBA" id="ARBA00023136"/>
    </source>
</evidence>
<evidence type="ECO:0000256" key="9">
    <source>
        <dbReference type="SAM" id="Phobius"/>
    </source>
</evidence>
<keyword evidence="4 9" id="KW-0812">Transmembrane</keyword>
<dbReference type="InterPro" id="IPR014223">
    <property type="entry name" value="ABC_CydC/D"/>
</dbReference>
<dbReference type="GO" id="GO:0045454">
    <property type="term" value="P:cell redox homeostasis"/>
    <property type="evidence" value="ECO:0007669"/>
    <property type="project" value="InterPro"/>
</dbReference>
<evidence type="ECO:0000259" key="10">
    <source>
        <dbReference type="PROSITE" id="PS50893"/>
    </source>
</evidence>
<name>A0A366ED50_9BACI</name>
<feature type="transmembrane region" description="Helical" evidence="9">
    <location>
        <begin position="130"/>
        <end position="151"/>
    </location>
</feature>
<evidence type="ECO:0000313" key="12">
    <source>
        <dbReference type="EMBL" id="RBP00253.1"/>
    </source>
</evidence>
<keyword evidence="8 9" id="KW-0472">Membrane</keyword>
<dbReference type="EMBL" id="QNRI01000002">
    <property type="protein sequence ID" value="RBP00253.1"/>
    <property type="molecule type" value="Genomic_DNA"/>
</dbReference>
<dbReference type="PANTHER" id="PTHR24221">
    <property type="entry name" value="ATP-BINDING CASSETTE SUB-FAMILY B"/>
    <property type="match status" value="1"/>
</dbReference>
<dbReference type="Pfam" id="PF00664">
    <property type="entry name" value="ABC_membrane"/>
    <property type="match status" value="1"/>
</dbReference>
<evidence type="ECO:0000256" key="2">
    <source>
        <dbReference type="ARBA" id="ARBA00022448"/>
    </source>
</evidence>
<evidence type="ECO:0000259" key="11">
    <source>
        <dbReference type="PROSITE" id="PS50929"/>
    </source>
</evidence>
<keyword evidence="6 12" id="KW-0067">ATP-binding</keyword>
<dbReference type="AlphaFoldDB" id="A0A366ED50"/>
<dbReference type="InterPro" id="IPR003593">
    <property type="entry name" value="AAA+_ATPase"/>
</dbReference>
<keyword evidence="7 9" id="KW-1133">Transmembrane helix</keyword>
<feature type="transmembrane region" description="Helical" evidence="9">
    <location>
        <begin position="157"/>
        <end position="181"/>
    </location>
</feature>
<dbReference type="SUPFAM" id="SSF90123">
    <property type="entry name" value="ABC transporter transmembrane region"/>
    <property type="match status" value="1"/>
</dbReference>
<dbReference type="FunFam" id="3.40.50.300:FF:000221">
    <property type="entry name" value="Multidrug ABC transporter ATP-binding protein"/>
    <property type="match status" value="1"/>
</dbReference>
<evidence type="ECO:0000256" key="4">
    <source>
        <dbReference type="ARBA" id="ARBA00022692"/>
    </source>
</evidence>
<evidence type="ECO:0000256" key="3">
    <source>
        <dbReference type="ARBA" id="ARBA00022475"/>
    </source>
</evidence>
<keyword evidence="2" id="KW-0813">Transport</keyword>
<dbReference type="SMART" id="SM00382">
    <property type="entry name" value="AAA"/>
    <property type="match status" value="1"/>
</dbReference>
<dbReference type="Gene3D" id="3.40.50.300">
    <property type="entry name" value="P-loop containing nucleotide triphosphate hydrolases"/>
    <property type="match status" value="1"/>
</dbReference>
<protein>
    <submittedName>
        <fullName evidence="12">ATP-binding cassette subfamily C protein CydC</fullName>
    </submittedName>
</protein>
<dbReference type="GO" id="GO:0034775">
    <property type="term" value="P:glutathione transmembrane transport"/>
    <property type="evidence" value="ECO:0007669"/>
    <property type="project" value="InterPro"/>
</dbReference>
<evidence type="ECO:0000313" key="13">
    <source>
        <dbReference type="Proteomes" id="UP000252254"/>
    </source>
</evidence>
<dbReference type="InterPro" id="IPR039421">
    <property type="entry name" value="Type_1_exporter"/>
</dbReference>
<keyword evidence="3" id="KW-1003">Cell membrane</keyword>
<evidence type="ECO:0000256" key="7">
    <source>
        <dbReference type="ARBA" id="ARBA00022989"/>
    </source>
</evidence>
<evidence type="ECO:0000256" key="6">
    <source>
        <dbReference type="ARBA" id="ARBA00022840"/>
    </source>
</evidence>
<keyword evidence="5" id="KW-0547">Nucleotide-binding</keyword>
<dbReference type="RefSeq" id="WP_113866867.1">
    <property type="nucleotide sequence ID" value="NZ_BAABQN010000002.1"/>
</dbReference>
<gene>
    <name evidence="12" type="ORF">DES48_10213</name>
</gene>
<dbReference type="GO" id="GO:0140359">
    <property type="term" value="F:ABC-type transporter activity"/>
    <property type="evidence" value="ECO:0007669"/>
    <property type="project" value="InterPro"/>
</dbReference>
<dbReference type="GO" id="GO:0005524">
    <property type="term" value="F:ATP binding"/>
    <property type="evidence" value="ECO:0007669"/>
    <property type="project" value="UniProtKB-KW"/>
</dbReference>
<dbReference type="PANTHER" id="PTHR24221:SF653">
    <property type="entry name" value="TRANSPORT ATP-BINDING PROTEIN CYDC"/>
    <property type="match status" value="1"/>
</dbReference>
<organism evidence="12 13">
    <name type="scientific">Paraliobacillus ryukyuensis</name>
    <dbReference type="NCBI Taxonomy" id="200904"/>
    <lineage>
        <taxon>Bacteria</taxon>
        <taxon>Bacillati</taxon>
        <taxon>Bacillota</taxon>
        <taxon>Bacilli</taxon>
        <taxon>Bacillales</taxon>
        <taxon>Bacillaceae</taxon>
        <taxon>Paraliobacillus</taxon>
    </lineage>
</organism>
<dbReference type="InterPro" id="IPR027417">
    <property type="entry name" value="P-loop_NTPase"/>
</dbReference>
<evidence type="ECO:0000256" key="5">
    <source>
        <dbReference type="ARBA" id="ARBA00022741"/>
    </source>
</evidence>
<dbReference type="Pfam" id="PF00005">
    <property type="entry name" value="ABC_tran"/>
    <property type="match status" value="1"/>
</dbReference>
<dbReference type="PROSITE" id="PS50893">
    <property type="entry name" value="ABC_TRANSPORTER_2"/>
    <property type="match status" value="1"/>
</dbReference>
<dbReference type="OrthoDB" id="9802264at2"/>
<feature type="transmembrane region" description="Helical" evidence="9">
    <location>
        <begin position="274"/>
        <end position="294"/>
    </location>
</feature>
<accession>A0A366ED50</accession>
<comment type="subcellular location">
    <subcellularLocation>
        <location evidence="1">Cell membrane</location>
        <topology evidence="1">Multi-pass membrane protein</topology>
    </subcellularLocation>
</comment>
<dbReference type="InterPro" id="IPR011527">
    <property type="entry name" value="ABC1_TM_dom"/>
</dbReference>
<feature type="domain" description="ABC transporter" evidence="10">
    <location>
        <begin position="338"/>
        <end position="571"/>
    </location>
</feature>
<keyword evidence="13" id="KW-1185">Reference proteome</keyword>
<proteinExistence type="predicted"/>
<dbReference type="InterPro" id="IPR036640">
    <property type="entry name" value="ABC1_TM_sf"/>
</dbReference>
<evidence type="ECO:0000256" key="1">
    <source>
        <dbReference type="ARBA" id="ARBA00004651"/>
    </source>
</evidence>
<dbReference type="CDD" id="cd03247">
    <property type="entry name" value="ABCC_cytochrome_bd"/>
    <property type="match status" value="1"/>
</dbReference>
<dbReference type="Gene3D" id="1.20.1560.10">
    <property type="entry name" value="ABC transporter type 1, transmembrane domain"/>
    <property type="match status" value="1"/>
</dbReference>
<feature type="domain" description="ABC transmembrane type-1" evidence="11">
    <location>
        <begin position="19"/>
        <end position="303"/>
    </location>
</feature>
<dbReference type="SUPFAM" id="SSF52540">
    <property type="entry name" value="P-loop containing nucleoside triphosphate hydrolases"/>
    <property type="match status" value="1"/>
</dbReference>
<dbReference type="GO" id="GO:0034040">
    <property type="term" value="F:ATPase-coupled lipid transmembrane transporter activity"/>
    <property type="evidence" value="ECO:0007669"/>
    <property type="project" value="TreeGrafter"/>
</dbReference>
<reference evidence="12 13" key="1">
    <citation type="submission" date="2018-06" db="EMBL/GenBank/DDBJ databases">
        <title>Genomic Encyclopedia of Type Strains, Phase IV (KMG-IV): sequencing the most valuable type-strain genomes for metagenomic binning, comparative biology and taxonomic classification.</title>
        <authorList>
            <person name="Goeker M."/>
        </authorList>
    </citation>
    <scope>NUCLEOTIDE SEQUENCE [LARGE SCALE GENOMIC DNA]</scope>
    <source>
        <strain evidence="12 13">DSM 15140</strain>
    </source>
</reference>
<dbReference type="NCBIfam" id="TIGR02868">
    <property type="entry name" value="CydC"/>
    <property type="match status" value="1"/>
</dbReference>